<dbReference type="OrthoDB" id="426882at2759"/>
<dbReference type="InterPro" id="IPR000362">
    <property type="entry name" value="Fumarate_lyase_fam"/>
</dbReference>
<evidence type="ECO:0000256" key="2">
    <source>
        <dbReference type="ARBA" id="ARBA00034772"/>
    </source>
</evidence>
<accession>A0A8H5KY45</accession>
<dbReference type="GO" id="GO:0006351">
    <property type="term" value="P:DNA-templated transcription"/>
    <property type="evidence" value="ECO:0007669"/>
    <property type="project" value="InterPro"/>
</dbReference>
<feature type="domain" description="Xylanolytic transcriptional activator regulatory" evidence="5">
    <location>
        <begin position="620"/>
        <end position="859"/>
    </location>
</feature>
<evidence type="ECO:0000256" key="1">
    <source>
        <dbReference type="ARBA" id="ARBA00023242"/>
    </source>
</evidence>
<dbReference type="AlphaFoldDB" id="A0A8H5KY45"/>
<dbReference type="CDD" id="cd12148">
    <property type="entry name" value="fungal_TF_MHR"/>
    <property type="match status" value="1"/>
</dbReference>
<dbReference type="Gene3D" id="1.10.40.30">
    <property type="entry name" value="Fumarase/aspartase (C-terminal domain)"/>
    <property type="match status" value="1"/>
</dbReference>
<evidence type="ECO:0000313" key="6">
    <source>
        <dbReference type="EMBL" id="KAF5582750.1"/>
    </source>
</evidence>
<reference evidence="6 7" key="1">
    <citation type="submission" date="2020-05" db="EMBL/GenBank/DDBJ databases">
        <title>Identification and distribution of gene clusters putatively required for synthesis of sphingolipid metabolism inhibitors in phylogenetically diverse species of the filamentous fungus Fusarium.</title>
        <authorList>
            <person name="Kim H.-S."/>
            <person name="Busman M."/>
            <person name="Brown D.W."/>
            <person name="Divon H."/>
            <person name="Uhlig S."/>
            <person name="Proctor R.H."/>
        </authorList>
    </citation>
    <scope>NUCLEOTIDE SEQUENCE [LARGE SCALE GENOMIC DNA]</scope>
    <source>
        <strain evidence="6 7">NRRL 36939</strain>
    </source>
</reference>
<dbReference type="InterPro" id="IPR008948">
    <property type="entry name" value="L-Aspartase-like"/>
</dbReference>
<comment type="caution">
    <text evidence="6">The sequence shown here is derived from an EMBL/GenBank/DDBJ whole genome shotgun (WGS) entry which is preliminary data.</text>
</comment>
<dbReference type="Gene3D" id="1.20.200.10">
    <property type="entry name" value="Fumarase/aspartase (Central domain)"/>
    <property type="match status" value="1"/>
</dbReference>
<dbReference type="Gene3D" id="1.10.275.10">
    <property type="entry name" value="Fumarase/aspartase (N-terminal domain)"/>
    <property type="match status" value="1"/>
</dbReference>
<gene>
    <name evidence="6" type="ORF">FPCIR_9337</name>
</gene>
<feature type="region of interest" description="Disordered" evidence="3">
    <location>
        <begin position="451"/>
        <end position="474"/>
    </location>
</feature>
<keyword evidence="1" id="KW-0539">Nucleus</keyword>
<dbReference type="Pfam" id="PF04082">
    <property type="entry name" value="Fungal_trans"/>
    <property type="match status" value="1"/>
</dbReference>
<feature type="domain" description="Fumarate lyase N-terminal" evidence="4">
    <location>
        <begin position="99"/>
        <end position="286"/>
    </location>
</feature>
<protein>
    <submittedName>
        <fullName evidence="6">3-carboxy-cis cis-muconate cycloisomerase</fullName>
    </submittedName>
</protein>
<dbReference type="GO" id="GO:0008270">
    <property type="term" value="F:zinc ion binding"/>
    <property type="evidence" value="ECO:0007669"/>
    <property type="project" value="InterPro"/>
</dbReference>
<feature type="region of interest" description="Disordered" evidence="3">
    <location>
        <begin position="394"/>
        <end position="413"/>
    </location>
</feature>
<dbReference type="InterPro" id="IPR024083">
    <property type="entry name" value="Fumarase/histidase_N"/>
</dbReference>
<dbReference type="PRINTS" id="PR00145">
    <property type="entry name" value="ARGSUCLYASE"/>
</dbReference>
<keyword evidence="6" id="KW-0413">Isomerase</keyword>
<dbReference type="InterPro" id="IPR007219">
    <property type="entry name" value="XnlR_reg_dom"/>
</dbReference>
<dbReference type="PRINTS" id="PR00149">
    <property type="entry name" value="FUMRATELYASE"/>
</dbReference>
<dbReference type="PANTHER" id="PTHR43172:SF2">
    <property type="entry name" value="ADENYLOSUCCINATE LYASE C-TERMINAL DOMAIN-CONTAINING PROTEIN"/>
    <property type="match status" value="1"/>
</dbReference>
<sequence length="1075" mass="119762">MAAATVHDTSLFRDTFGTQEIRECFSERSYVSKLIEAECALAQAEEDQGVIPSGTAKVIREHSDVSKIDWSLLAKRAEVVGYPILGLVEQMASWVPHPQDIMDLASQLQIKNGIAILERHLDQTIGTLESMSSKYRDTPMAGRTHLQHALPITFGYKCGVWLSGLRRHAERLQQIKERCLLVQFGGAAGTLASLGSSDDGIRVRKRLAAILGLKDPVITWHVARDAIAEVVNFFALIGGSLGKIAFDLMIMSSNELNEVAEPFVPHRGASSTMPQKRNPISSEIILAQSKILRAQAGLVLDAMVSDFERASGPWHLEWAALPVAFISVVGSLYQANFALSGLQVNSGAMKTNLESTRGLIVAEAVMMKLAEFIGRQEAHEVVYGFAPSTSFSFPSQDNLNPPNSNATRTPSITSARDRDVRHCFFLEQCPGIDKAPCAQAKADFISLRGLSKEKNEEPSETRNQALKRKHDAADEDNSNYHKLINLLRSSSADDANDIVQRLRGGARVDELVQHVESGNLLLELCFKPQTQFRHSSGSFLSIPDLLRTANNPYATSLVCTIKFDSQSSTTPVLPTSEARALYDAPYSTARIVSSILDDCRPSQWTTVSSNDDLLREILRCYFTSVHVFLPFFHKDYFLHDMKRGSQRFCSPLLVNCVLAAGCRACSRLPDRHQFWNPSLLQYKFLAEARRLRELCADQSSITRIQADMILHLEHGMNGQDKIGWSLCIAAVASAHEMGLFENHPPGISHAQKTVRTMTAWALFAWQALQSYHQEKPSLVTLPPSEGLPSATDAFGEIWVKYSAADRPVPLHFSRTFVALVEFRSILNEITNTLYPLQTSKRRMTIAEASSFHLRLQEWYRGLPDHLNPYNLIFPAHFHLHMHYWLVTAALFEPMEDNASDSTLDTSKANPKEFVAHARTCLETLIRLYYTSHGDEAYELFTVLLAQYIGFSALVSRTNTPTDTGRSSRDINNADVLICAYILRGQARMAYLSDAVLRILDKHAPAELHSQMSSLIGRSEEADRLAMVPPVQGDWPIYIGTMLDRDERRLGNLFKAITEASLENEEDGESSIDGVR</sequence>
<dbReference type="GO" id="GO:0003677">
    <property type="term" value="F:DNA binding"/>
    <property type="evidence" value="ECO:0007669"/>
    <property type="project" value="InterPro"/>
</dbReference>
<dbReference type="Proteomes" id="UP000546213">
    <property type="component" value="Unassembled WGS sequence"/>
</dbReference>
<dbReference type="Pfam" id="PF00206">
    <property type="entry name" value="Lyase_1"/>
    <property type="match status" value="1"/>
</dbReference>
<dbReference type="SUPFAM" id="SSF48557">
    <property type="entry name" value="L-aspartase-like"/>
    <property type="match status" value="1"/>
</dbReference>
<evidence type="ECO:0000313" key="7">
    <source>
        <dbReference type="Proteomes" id="UP000546213"/>
    </source>
</evidence>
<keyword evidence="7" id="KW-1185">Reference proteome</keyword>
<dbReference type="PANTHER" id="PTHR43172">
    <property type="entry name" value="ADENYLOSUCCINATE LYASE"/>
    <property type="match status" value="1"/>
</dbReference>
<comment type="similarity">
    <text evidence="2">Belongs to the class-II fumarase/aspartase family.</text>
</comment>
<organism evidence="6 7">
    <name type="scientific">Fusarium pseudocircinatum</name>
    <dbReference type="NCBI Taxonomy" id="56676"/>
    <lineage>
        <taxon>Eukaryota</taxon>
        <taxon>Fungi</taxon>
        <taxon>Dikarya</taxon>
        <taxon>Ascomycota</taxon>
        <taxon>Pezizomycotina</taxon>
        <taxon>Sordariomycetes</taxon>
        <taxon>Hypocreomycetidae</taxon>
        <taxon>Hypocreales</taxon>
        <taxon>Nectriaceae</taxon>
        <taxon>Fusarium</taxon>
        <taxon>Fusarium fujikuroi species complex</taxon>
    </lineage>
</organism>
<feature type="compositionally biased region" description="Basic and acidic residues" evidence="3">
    <location>
        <begin position="451"/>
        <end position="460"/>
    </location>
</feature>
<evidence type="ECO:0000256" key="3">
    <source>
        <dbReference type="SAM" id="MobiDB-lite"/>
    </source>
</evidence>
<evidence type="ECO:0000259" key="5">
    <source>
        <dbReference type="Pfam" id="PF04082"/>
    </source>
</evidence>
<dbReference type="InterPro" id="IPR022761">
    <property type="entry name" value="Fumarate_lyase_N"/>
</dbReference>
<dbReference type="EMBL" id="JAAOAS010000261">
    <property type="protein sequence ID" value="KAF5582750.1"/>
    <property type="molecule type" value="Genomic_DNA"/>
</dbReference>
<name>A0A8H5KY45_9HYPO</name>
<dbReference type="CDD" id="cd01597">
    <property type="entry name" value="pCLME"/>
    <property type="match status" value="1"/>
</dbReference>
<dbReference type="GO" id="GO:0016853">
    <property type="term" value="F:isomerase activity"/>
    <property type="evidence" value="ECO:0007669"/>
    <property type="project" value="UniProtKB-KW"/>
</dbReference>
<evidence type="ECO:0000259" key="4">
    <source>
        <dbReference type="Pfam" id="PF00206"/>
    </source>
</evidence>
<proteinExistence type="inferred from homology"/>